<comment type="subunit">
    <text evidence="8">Homodimer.</text>
</comment>
<evidence type="ECO:0000256" key="9">
    <source>
        <dbReference type="PROSITE-ProRule" id="PRU10125"/>
    </source>
</evidence>
<dbReference type="InterPro" id="IPR018510">
    <property type="entry name" value="DAP_epimerase_AS"/>
</dbReference>
<comment type="caution">
    <text evidence="11">The sequence shown here is derived from an EMBL/GenBank/DDBJ whole genome shotgun (WGS) entry which is preliminary data.</text>
</comment>
<evidence type="ECO:0000256" key="3">
    <source>
        <dbReference type="ARBA" id="ARBA00013080"/>
    </source>
</evidence>
<evidence type="ECO:0000256" key="5">
    <source>
        <dbReference type="ARBA" id="ARBA00023154"/>
    </source>
</evidence>
<reference evidence="11 12" key="1">
    <citation type="submission" date="2021-11" db="EMBL/GenBank/DDBJ databases">
        <authorList>
            <person name="Oh E.-T."/>
            <person name="Kim S.-B."/>
        </authorList>
    </citation>
    <scope>NUCLEOTIDE SEQUENCE [LARGE SCALE GENOMIC DNA]</scope>
    <source>
        <strain evidence="11 12">MMS20-SJTR3</strain>
    </source>
</reference>
<feature type="binding site" evidence="8">
    <location>
        <position position="46"/>
    </location>
    <ligand>
        <name>substrate</name>
    </ligand>
</feature>
<feature type="binding site" evidence="8">
    <location>
        <position position="66"/>
    </location>
    <ligand>
        <name>substrate</name>
    </ligand>
</feature>
<dbReference type="PROSITE" id="PS01326">
    <property type="entry name" value="DAP_EPIMERASE"/>
    <property type="match status" value="1"/>
</dbReference>
<dbReference type="PANTHER" id="PTHR31689">
    <property type="entry name" value="DIAMINOPIMELATE EPIMERASE, CHLOROPLASTIC"/>
    <property type="match status" value="1"/>
</dbReference>
<accession>A0ABS8JU65</accession>
<keyword evidence="5 8" id="KW-0457">Lysine biosynthesis</keyword>
<dbReference type="InterPro" id="IPR001653">
    <property type="entry name" value="DAP_epimerase_DapF"/>
</dbReference>
<dbReference type="Pfam" id="PF01678">
    <property type="entry name" value="DAP_epimerase"/>
    <property type="match status" value="2"/>
</dbReference>
<feature type="region of interest" description="Disordered" evidence="10">
    <location>
        <begin position="291"/>
        <end position="310"/>
    </location>
</feature>
<protein>
    <recommendedName>
        <fullName evidence="3 8">Diaminopimelate epimerase</fullName>
        <shortName evidence="8">DAP epimerase</shortName>
        <ecNumber evidence="3 8">5.1.1.7</ecNumber>
    </recommendedName>
    <alternativeName>
        <fullName evidence="8">PLP-independent amino acid racemase</fullName>
    </alternativeName>
</protein>
<feature type="binding site" evidence="8">
    <location>
        <position position="199"/>
    </location>
    <ligand>
        <name>substrate</name>
    </ligand>
</feature>
<organism evidence="11 12">
    <name type="scientific">Paraburkholderia sejongensis</name>
    <dbReference type="NCBI Taxonomy" id="2886946"/>
    <lineage>
        <taxon>Bacteria</taxon>
        <taxon>Pseudomonadati</taxon>
        <taxon>Pseudomonadota</taxon>
        <taxon>Betaproteobacteria</taxon>
        <taxon>Burkholderiales</taxon>
        <taxon>Burkholderiaceae</taxon>
        <taxon>Paraburkholderia</taxon>
    </lineage>
</organism>
<keyword evidence="6 8" id="KW-0413">Isomerase</keyword>
<comment type="pathway">
    <text evidence="1 8">Amino-acid biosynthesis; L-lysine biosynthesis via DAP pathway; DL-2,6-diaminopimelate from LL-2,6-diaminopimelate: step 1/1.</text>
</comment>
<dbReference type="HAMAP" id="MF_00197">
    <property type="entry name" value="DAP_epimerase"/>
    <property type="match status" value="1"/>
</dbReference>
<evidence type="ECO:0000256" key="4">
    <source>
        <dbReference type="ARBA" id="ARBA00022605"/>
    </source>
</evidence>
<dbReference type="Gene3D" id="3.10.310.10">
    <property type="entry name" value="Diaminopimelate Epimerase, Chain A, domain 1"/>
    <property type="match status" value="2"/>
</dbReference>
<evidence type="ECO:0000256" key="8">
    <source>
        <dbReference type="HAMAP-Rule" id="MF_00197"/>
    </source>
</evidence>
<feature type="active site" description="Proton acceptor" evidence="8">
    <location>
        <position position="226"/>
    </location>
</feature>
<feature type="binding site" evidence="8">
    <location>
        <begin position="217"/>
        <end position="218"/>
    </location>
    <ligand>
        <name>substrate</name>
    </ligand>
</feature>
<comment type="subcellular location">
    <subcellularLocation>
        <location evidence="8">Cytoplasm</location>
    </subcellularLocation>
</comment>
<comment type="similarity">
    <text evidence="2 8">Belongs to the diaminopimelate epimerase family.</text>
</comment>
<feature type="active site" evidence="9">
    <location>
        <position position="75"/>
    </location>
</feature>
<evidence type="ECO:0000256" key="2">
    <source>
        <dbReference type="ARBA" id="ARBA00010219"/>
    </source>
</evidence>
<name>A0ABS8JU65_9BURK</name>
<dbReference type="EC" id="5.1.1.7" evidence="3 8"/>
<sequence length="310" mass="33575">MKLKFTKMHGAGNDFVVLDGYTQPLNLTTAQVRALANRHFGVGADQLLLVEKPTVDGVDFRYRIFNCDGGEVEHCGNGARCFVKFVRERGLTDQRSVRVQVQKGTITLTMQENGEVIVDMGAPVFDPERVPFATKGLQGRREAADTLWPLDVNGTTRWISVVSMGNPHAVQIVDDAEAFPVLVEGPAIERHTRFPQRVNAGFMQIVNRAEVRLRVYERGAGETLACGTGACAAVATGIRRGLLDSPVLVHTHGGDLTITWDHTRENEPLLMAGPATTVFEGEIELADELAQDAGNQPSTASNSPATASAV</sequence>
<feature type="site" description="Could be important to modulate the pK values of the two catalytic cysteine residues" evidence="8">
    <location>
        <position position="217"/>
    </location>
</feature>
<dbReference type="RefSeq" id="WP_230509732.1">
    <property type="nucleotide sequence ID" value="NZ_JAJITD010000005.1"/>
</dbReference>
<dbReference type="GO" id="GO:0008837">
    <property type="term" value="F:diaminopimelate epimerase activity"/>
    <property type="evidence" value="ECO:0007669"/>
    <property type="project" value="UniProtKB-EC"/>
</dbReference>
<gene>
    <name evidence="8 11" type="primary">dapF</name>
    <name evidence="11" type="ORF">LJ656_12600</name>
</gene>
<comment type="catalytic activity">
    <reaction evidence="7 8">
        <text>(2S,6S)-2,6-diaminopimelate = meso-2,6-diaminopimelate</text>
        <dbReference type="Rhea" id="RHEA:15393"/>
        <dbReference type="ChEBI" id="CHEBI:57609"/>
        <dbReference type="ChEBI" id="CHEBI:57791"/>
        <dbReference type="EC" id="5.1.1.7"/>
    </reaction>
</comment>
<feature type="site" description="Could be important to modulate the pK values of the two catalytic cysteine residues" evidence="8">
    <location>
        <position position="168"/>
    </location>
</feature>
<dbReference type="SUPFAM" id="SSF54506">
    <property type="entry name" value="Diaminopimelate epimerase-like"/>
    <property type="match status" value="1"/>
</dbReference>
<feature type="compositionally biased region" description="Low complexity" evidence="10">
    <location>
        <begin position="297"/>
        <end position="310"/>
    </location>
</feature>
<feature type="binding site" evidence="8">
    <location>
        <position position="166"/>
    </location>
    <ligand>
        <name>substrate</name>
    </ligand>
</feature>
<evidence type="ECO:0000256" key="7">
    <source>
        <dbReference type="ARBA" id="ARBA00051712"/>
    </source>
</evidence>
<feature type="binding site" evidence="8">
    <location>
        <position position="13"/>
    </location>
    <ligand>
        <name>substrate</name>
    </ligand>
</feature>
<feature type="active site" description="Proton donor" evidence="8">
    <location>
        <position position="75"/>
    </location>
</feature>
<dbReference type="Proteomes" id="UP001431019">
    <property type="component" value="Unassembled WGS sequence"/>
</dbReference>
<dbReference type="EMBL" id="JAJITD010000005">
    <property type="protein sequence ID" value="MCC8393432.1"/>
    <property type="molecule type" value="Genomic_DNA"/>
</dbReference>
<dbReference type="PANTHER" id="PTHR31689:SF0">
    <property type="entry name" value="DIAMINOPIMELATE EPIMERASE"/>
    <property type="match status" value="1"/>
</dbReference>
<evidence type="ECO:0000256" key="1">
    <source>
        <dbReference type="ARBA" id="ARBA00005196"/>
    </source>
</evidence>
<keyword evidence="4 8" id="KW-0028">Amino-acid biosynthesis</keyword>
<evidence type="ECO:0000256" key="6">
    <source>
        <dbReference type="ARBA" id="ARBA00023235"/>
    </source>
</evidence>
<comment type="function">
    <text evidence="8">Catalyzes the stereoinversion of LL-2,6-diaminopimelate (L,L-DAP) to meso-diaminopimelate (meso-DAP), a precursor of L-lysine and an essential component of the bacterial peptidoglycan.</text>
</comment>
<keyword evidence="12" id="KW-1185">Reference proteome</keyword>
<keyword evidence="8" id="KW-0963">Cytoplasm</keyword>
<evidence type="ECO:0000313" key="11">
    <source>
        <dbReference type="EMBL" id="MCC8393432.1"/>
    </source>
</evidence>
<dbReference type="NCBIfam" id="TIGR00652">
    <property type="entry name" value="DapF"/>
    <property type="match status" value="1"/>
</dbReference>
<feature type="binding site" evidence="8">
    <location>
        <begin position="227"/>
        <end position="228"/>
    </location>
    <ligand>
        <name>substrate</name>
    </ligand>
</feature>
<evidence type="ECO:0000313" key="12">
    <source>
        <dbReference type="Proteomes" id="UP001431019"/>
    </source>
</evidence>
<feature type="binding site" evidence="8">
    <location>
        <begin position="76"/>
        <end position="77"/>
    </location>
    <ligand>
        <name>substrate</name>
    </ligand>
</feature>
<proteinExistence type="inferred from homology"/>
<evidence type="ECO:0000256" key="10">
    <source>
        <dbReference type="SAM" id="MobiDB-lite"/>
    </source>
</evidence>